<evidence type="ECO:0000256" key="13">
    <source>
        <dbReference type="RuleBase" id="RU003707"/>
    </source>
</evidence>
<dbReference type="CDD" id="cd06558">
    <property type="entry name" value="crotonase-like"/>
    <property type="match status" value="1"/>
</dbReference>
<protein>
    <recommendedName>
        <fullName evidence="8">Ethylmalonyl-CoA decarboxylase</fullName>
        <ecNumber evidence="7">4.1.1.94</ecNumber>
    </recommendedName>
    <alternativeName>
        <fullName evidence="10">Enoyl-CoA hydratase domain-containing protein 1</fullName>
    </alternativeName>
    <alternativeName>
        <fullName evidence="9">Methylmalonyl-CoA decarboxylase</fullName>
    </alternativeName>
</protein>
<comment type="catalytic activity">
    <reaction evidence="6">
        <text>(2R)-ethylmalonyl-CoA + H(+) = butanoyl-CoA + CO2</text>
        <dbReference type="Rhea" id="RHEA:59540"/>
        <dbReference type="ChEBI" id="CHEBI:15378"/>
        <dbReference type="ChEBI" id="CHEBI:16526"/>
        <dbReference type="ChEBI" id="CHEBI:57371"/>
        <dbReference type="ChEBI" id="CHEBI:85316"/>
        <dbReference type="EC" id="4.1.1.94"/>
    </reaction>
    <physiologicalReaction direction="left-to-right" evidence="6">
        <dbReference type="Rhea" id="RHEA:59541"/>
    </physiologicalReaction>
</comment>
<comment type="caution">
    <text evidence="14">The sequence shown here is derived from an EMBL/GenBank/DDBJ whole genome shotgun (WGS) entry which is preliminary data.</text>
</comment>
<dbReference type="EMBL" id="AJYB01000012">
    <property type="protein sequence ID" value="EIM07803.1"/>
    <property type="molecule type" value="Genomic_DNA"/>
</dbReference>
<dbReference type="PROSITE" id="PS00166">
    <property type="entry name" value="ENOYL_COA_HYDRATASE"/>
    <property type="match status" value="1"/>
</dbReference>
<dbReference type="InterPro" id="IPR001753">
    <property type="entry name" value="Enoyl-CoA_hydra/iso"/>
</dbReference>
<comment type="similarity">
    <text evidence="2 13">Belongs to the enoyl-CoA hydratase/isomerase family.</text>
</comment>
<dbReference type="PANTHER" id="PTHR11941">
    <property type="entry name" value="ENOYL-COA HYDRATASE-RELATED"/>
    <property type="match status" value="1"/>
</dbReference>
<evidence type="ECO:0000256" key="3">
    <source>
        <dbReference type="ARBA" id="ARBA00022490"/>
    </source>
</evidence>
<organism evidence="14 15">
    <name type="scientific">Planococcus antarcticus DSM 14505</name>
    <dbReference type="NCBI Taxonomy" id="1185653"/>
    <lineage>
        <taxon>Bacteria</taxon>
        <taxon>Bacillati</taxon>
        <taxon>Bacillota</taxon>
        <taxon>Bacilli</taxon>
        <taxon>Bacillales</taxon>
        <taxon>Caryophanaceae</taxon>
        <taxon>Planococcus</taxon>
    </lineage>
</organism>
<keyword evidence="3" id="KW-0963">Cytoplasm</keyword>
<dbReference type="Proteomes" id="UP000004725">
    <property type="component" value="Unassembled WGS sequence"/>
</dbReference>
<dbReference type="InterPro" id="IPR018376">
    <property type="entry name" value="Enoyl-CoA_hyd/isom_CS"/>
</dbReference>
<evidence type="ECO:0000313" key="14">
    <source>
        <dbReference type="EMBL" id="EIM07803.1"/>
    </source>
</evidence>
<evidence type="ECO:0000256" key="9">
    <source>
        <dbReference type="ARBA" id="ARBA00042052"/>
    </source>
</evidence>
<dbReference type="GO" id="GO:0004492">
    <property type="term" value="F:methyl/ethyl malonyl-CoA decarboxylase activity"/>
    <property type="evidence" value="ECO:0007669"/>
    <property type="project" value="UniProtKB-EC"/>
</dbReference>
<comment type="catalytic activity">
    <reaction evidence="11">
        <text>(S)-methylmalonyl-CoA + H(+) = propanoyl-CoA + CO2</text>
        <dbReference type="Rhea" id="RHEA:61340"/>
        <dbReference type="ChEBI" id="CHEBI:15378"/>
        <dbReference type="ChEBI" id="CHEBI:16526"/>
        <dbReference type="ChEBI" id="CHEBI:57327"/>
        <dbReference type="ChEBI" id="CHEBI:57392"/>
        <dbReference type="EC" id="4.1.1.94"/>
    </reaction>
    <physiologicalReaction direction="left-to-right" evidence="11">
        <dbReference type="Rhea" id="RHEA:61341"/>
    </physiologicalReaction>
</comment>
<dbReference type="EC" id="4.1.1.94" evidence="7"/>
<comment type="catalytic activity">
    <reaction evidence="5">
        <text>(2S)-ethylmalonyl-CoA + H(+) = butanoyl-CoA + CO2</text>
        <dbReference type="Rhea" id="RHEA:32131"/>
        <dbReference type="ChEBI" id="CHEBI:15378"/>
        <dbReference type="ChEBI" id="CHEBI:16526"/>
        <dbReference type="ChEBI" id="CHEBI:57371"/>
        <dbReference type="ChEBI" id="CHEBI:60909"/>
        <dbReference type="EC" id="4.1.1.94"/>
    </reaction>
    <physiologicalReaction direction="left-to-right" evidence="5">
        <dbReference type="Rhea" id="RHEA:32132"/>
    </physiologicalReaction>
</comment>
<evidence type="ECO:0000313" key="15">
    <source>
        <dbReference type="Proteomes" id="UP000004725"/>
    </source>
</evidence>
<evidence type="ECO:0000256" key="8">
    <source>
        <dbReference type="ARBA" id="ARBA00039903"/>
    </source>
</evidence>
<reference evidence="14 15" key="1">
    <citation type="journal article" date="2012" name="J. Bacteriol.">
        <title>Genome Sequence of the Antarctic Psychrophile Bacterium Planococcus antarcticus DSM 14505.</title>
        <authorList>
            <person name="Margolles A."/>
            <person name="Gueimonde M."/>
            <person name="Sanchez B."/>
        </authorList>
    </citation>
    <scope>NUCLEOTIDE SEQUENCE [LARGE SCALE GENOMIC DNA]</scope>
    <source>
        <strain evidence="14 15">DSM 14505</strain>
    </source>
</reference>
<evidence type="ECO:0000256" key="11">
    <source>
        <dbReference type="ARBA" id="ARBA00047446"/>
    </source>
</evidence>
<dbReference type="RefSeq" id="WP_006828846.1">
    <property type="nucleotide sequence ID" value="NZ_AJYB01000012.1"/>
</dbReference>
<sequence>MAYTINLTDGIMTFTIDRPHVRNAINDSVTTGLEELALKAQNSSVRLVVITASGKQAFCSGGDLSVFHALRTEEQAYGMLKRMSDVLYSIKTLSVPVVAIVNGAAVGGGCEIATACDYRLVWDHAKCGFIQGTLAITSGWGGGTYLLETLQHDKALKMLSEAKVYTAVELENIGWASAVIRDEQDIEAFFEQIKKIHPDVHRAYKEMAIRKWQKTDLQERVEQEVRKCAVLWERDAHHGAVDRFLNKTKK</sequence>
<evidence type="ECO:0000256" key="2">
    <source>
        <dbReference type="ARBA" id="ARBA00005254"/>
    </source>
</evidence>
<evidence type="ECO:0000256" key="12">
    <source>
        <dbReference type="ARBA" id="ARBA00056546"/>
    </source>
</evidence>
<comment type="function">
    <text evidence="12">Decarboxylates ethylmalonyl-CoA, a potentially toxic metabolite, to form butyryl-CoA, suggesting it might be involved in metabolite proofreading. Acts preferentially on (S)-ethylmalonyl-CoA but also has some activity on the (R)-isomer. Also has methylmalonyl-CoA decarboxylase activity at lower level.</text>
</comment>
<keyword evidence="4" id="KW-0456">Lyase</keyword>
<dbReference type="SUPFAM" id="SSF52096">
    <property type="entry name" value="ClpP/crotonase"/>
    <property type="match status" value="1"/>
</dbReference>
<evidence type="ECO:0000256" key="10">
    <source>
        <dbReference type="ARBA" id="ARBA00042182"/>
    </source>
</evidence>
<evidence type="ECO:0000256" key="5">
    <source>
        <dbReference type="ARBA" id="ARBA00036343"/>
    </source>
</evidence>
<dbReference type="GO" id="GO:0005829">
    <property type="term" value="C:cytosol"/>
    <property type="evidence" value="ECO:0007669"/>
    <property type="project" value="UniProtKB-SubCell"/>
</dbReference>
<gene>
    <name evidence="14" type="ORF">A1A1_04172</name>
</gene>
<proteinExistence type="inferred from homology"/>
<comment type="subcellular location">
    <subcellularLocation>
        <location evidence="1">Cytoplasm</location>
        <location evidence="1">Cytosol</location>
    </subcellularLocation>
</comment>
<name>A0AA87IN19_9BACL</name>
<dbReference type="InterPro" id="IPR029045">
    <property type="entry name" value="ClpP/crotonase-like_dom_sf"/>
</dbReference>
<evidence type="ECO:0000256" key="1">
    <source>
        <dbReference type="ARBA" id="ARBA00004514"/>
    </source>
</evidence>
<dbReference type="Gene3D" id="3.90.226.10">
    <property type="entry name" value="2-enoyl-CoA Hydratase, Chain A, domain 1"/>
    <property type="match status" value="1"/>
</dbReference>
<dbReference type="PANTHER" id="PTHR11941:SF27">
    <property type="entry name" value="ETHYLMALONYL-COA DECARBOXYLASE"/>
    <property type="match status" value="1"/>
</dbReference>
<dbReference type="Pfam" id="PF00378">
    <property type="entry name" value="ECH_1"/>
    <property type="match status" value="1"/>
</dbReference>
<accession>A0AA87IN19</accession>
<evidence type="ECO:0000256" key="4">
    <source>
        <dbReference type="ARBA" id="ARBA00023239"/>
    </source>
</evidence>
<evidence type="ECO:0000256" key="6">
    <source>
        <dbReference type="ARBA" id="ARBA00036541"/>
    </source>
</evidence>
<dbReference type="GO" id="GO:0006635">
    <property type="term" value="P:fatty acid beta-oxidation"/>
    <property type="evidence" value="ECO:0007669"/>
    <property type="project" value="TreeGrafter"/>
</dbReference>
<evidence type="ECO:0000256" key="7">
    <source>
        <dbReference type="ARBA" id="ARBA00038883"/>
    </source>
</evidence>
<dbReference type="AlphaFoldDB" id="A0AA87IN19"/>